<dbReference type="Proteomes" id="UP000825935">
    <property type="component" value="Chromosome 16"/>
</dbReference>
<keyword evidence="1" id="KW-1133">Transmembrane helix</keyword>
<organism evidence="3 4">
    <name type="scientific">Ceratopteris richardii</name>
    <name type="common">Triangle waterfern</name>
    <dbReference type="NCBI Taxonomy" id="49495"/>
    <lineage>
        <taxon>Eukaryota</taxon>
        <taxon>Viridiplantae</taxon>
        <taxon>Streptophyta</taxon>
        <taxon>Embryophyta</taxon>
        <taxon>Tracheophyta</taxon>
        <taxon>Polypodiopsida</taxon>
        <taxon>Polypodiidae</taxon>
        <taxon>Polypodiales</taxon>
        <taxon>Pteridineae</taxon>
        <taxon>Pteridaceae</taxon>
        <taxon>Parkerioideae</taxon>
        <taxon>Ceratopteris</taxon>
    </lineage>
</organism>
<name>A0A8T2T168_CERRI</name>
<comment type="caution">
    <text evidence="3">The sequence shown here is derived from an EMBL/GenBank/DDBJ whole genome shotgun (WGS) entry which is preliminary data.</text>
</comment>
<dbReference type="Pfam" id="PF04083">
    <property type="entry name" value="Abhydro_lipase"/>
    <property type="match status" value="1"/>
</dbReference>
<keyword evidence="1" id="KW-0812">Transmembrane</keyword>
<gene>
    <name evidence="3" type="ORF">KP509_16G037700</name>
</gene>
<dbReference type="PANTHER" id="PTHR11005">
    <property type="entry name" value="LYSOSOMAL ACID LIPASE-RELATED"/>
    <property type="match status" value="1"/>
</dbReference>
<feature type="domain" description="Partial AB-hydrolase lipase" evidence="2">
    <location>
        <begin position="104"/>
        <end position="152"/>
    </location>
</feature>
<dbReference type="SUPFAM" id="SSF53474">
    <property type="entry name" value="alpha/beta-Hydrolases"/>
    <property type="match status" value="1"/>
</dbReference>
<accession>A0A8T2T168</accession>
<keyword evidence="1" id="KW-0472">Membrane</keyword>
<dbReference type="EMBL" id="CM035421">
    <property type="protein sequence ID" value="KAH7387713.1"/>
    <property type="molecule type" value="Genomic_DNA"/>
</dbReference>
<dbReference type="Gene3D" id="3.40.50.1820">
    <property type="entry name" value="alpha/beta hydrolase"/>
    <property type="match status" value="1"/>
</dbReference>
<dbReference type="OrthoDB" id="9974421at2759"/>
<proteinExistence type="predicted"/>
<keyword evidence="4" id="KW-1185">Reference proteome</keyword>
<evidence type="ECO:0000313" key="4">
    <source>
        <dbReference type="Proteomes" id="UP000825935"/>
    </source>
</evidence>
<protein>
    <recommendedName>
        <fullName evidence="2">Partial AB-hydrolase lipase domain-containing protein</fullName>
    </recommendedName>
</protein>
<dbReference type="InterPro" id="IPR029058">
    <property type="entry name" value="AB_hydrolase_fold"/>
</dbReference>
<dbReference type="InterPro" id="IPR006693">
    <property type="entry name" value="AB_hydrolase_lipase"/>
</dbReference>
<dbReference type="AlphaFoldDB" id="A0A8T2T168"/>
<feature type="transmembrane region" description="Helical" evidence="1">
    <location>
        <begin position="7"/>
        <end position="26"/>
    </location>
</feature>
<sequence length="279" mass="30555">MMRPSSFHGVLVVPLIIGSLFYLYTYCGSNRMCSTFSSALSFNLVSNPSATNNLIWRRAAAEGRISEDKNAAIKEVSRTSPTSARETNRSDGLCASLVTPRGHYSCKEFVVPTNDGFLLGIQRISSDKVLSTNGSVFLMHGLLVGGDIWVLNEPSEGLGFILADAGYDVWIGNTRTTRFSFGHSSFKRSDREFWDWSVDEMAQEDLPAMLGFVSHTVGDKFHYIGYSQGSQQAFAAFSQGQLVNLVDKVVMLAPVAYVDHGTAPVALGLFNLQVDKVLN</sequence>
<reference evidence="3" key="1">
    <citation type="submission" date="2021-08" db="EMBL/GenBank/DDBJ databases">
        <title>WGS assembly of Ceratopteris richardii.</title>
        <authorList>
            <person name="Marchant D.B."/>
            <person name="Chen G."/>
            <person name="Jenkins J."/>
            <person name="Shu S."/>
            <person name="Leebens-Mack J."/>
            <person name="Grimwood J."/>
            <person name="Schmutz J."/>
            <person name="Soltis P."/>
            <person name="Soltis D."/>
            <person name="Chen Z.-H."/>
        </authorList>
    </citation>
    <scope>NUCLEOTIDE SEQUENCE</scope>
    <source>
        <strain evidence="3">Whitten #5841</strain>
        <tissue evidence="3">Leaf</tissue>
    </source>
</reference>
<dbReference type="GO" id="GO:0006629">
    <property type="term" value="P:lipid metabolic process"/>
    <property type="evidence" value="ECO:0007669"/>
    <property type="project" value="InterPro"/>
</dbReference>
<evidence type="ECO:0000313" key="3">
    <source>
        <dbReference type="EMBL" id="KAH7387713.1"/>
    </source>
</evidence>
<evidence type="ECO:0000259" key="2">
    <source>
        <dbReference type="Pfam" id="PF04083"/>
    </source>
</evidence>
<evidence type="ECO:0000256" key="1">
    <source>
        <dbReference type="SAM" id="Phobius"/>
    </source>
</evidence>